<dbReference type="SUPFAM" id="SSF57667">
    <property type="entry name" value="beta-beta-alpha zinc fingers"/>
    <property type="match status" value="7"/>
</dbReference>
<keyword evidence="9" id="KW-0238">DNA-binding</keyword>
<dbReference type="FunFam" id="3.30.160.60:FF:002343">
    <property type="entry name" value="Zinc finger protein 33A"/>
    <property type="match status" value="3"/>
</dbReference>
<evidence type="ECO:0000259" key="14">
    <source>
        <dbReference type="PROSITE" id="PS50157"/>
    </source>
</evidence>
<dbReference type="GO" id="GO:0008270">
    <property type="term" value="F:zinc ion binding"/>
    <property type="evidence" value="ECO:0007669"/>
    <property type="project" value="UniProtKB-KW"/>
</dbReference>
<dbReference type="PANTHER" id="PTHR24393">
    <property type="entry name" value="ZINC FINGER PROTEIN"/>
    <property type="match status" value="1"/>
</dbReference>
<feature type="domain" description="C2H2-type" evidence="14">
    <location>
        <begin position="647"/>
        <end position="674"/>
    </location>
</feature>
<accession>A0A9Q1F1T7</accession>
<protein>
    <recommendedName>
        <fullName evidence="14">C2H2-type domain-containing protein</fullName>
    </recommendedName>
</protein>
<dbReference type="SMART" id="SM00355">
    <property type="entry name" value="ZnF_C2H2"/>
    <property type="match status" value="15"/>
</dbReference>
<evidence type="ECO:0000256" key="4">
    <source>
        <dbReference type="ARBA" id="ARBA00022723"/>
    </source>
</evidence>
<dbReference type="OrthoDB" id="40579at2759"/>
<proteinExistence type="inferred from homology"/>
<keyword evidence="8" id="KW-0805">Transcription regulation</keyword>
<dbReference type="PROSITE" id="PS50157">
    <property type="entry name" value="ZINC_FINGER_C2H2_2"/>
    <property type="match status" value="13"/>
</dbReference>
<dbReference type="InterPro" id="IPR041697">
    <property type="entry name" value="Znf-C2H2_11"/>
</dbReference>
<dbReference type="FunFam" id="3.30.160.60:FF:000755">
    <property type="entry name" value="zinc finger protein 174"/>
    <property type="match status" value="1"/>
</dbReference>
<dbReference type="FunFam" id="3.30.160.60:FF:000097">
    <property type="entry name" value="Zinc finger protein"/>
    <property type="match status" value="1"/>
</dbReference>
<feature type="domain" description="C2H2-type" evidence="14">
    <location>
        <begin position="479"/>
        <end position="506"/>
    </location>
</feature>
<dbReference type="Proteomes" id="UP001152622">
    <property type="component" value="Chromosome 9"/>
</dbReference>
<dbReference type="FunFam" id="3.30.160.60:FF:002005">
    <property type="entry name" value="Zinc finger protein 200"/>
    <property type="match status" value="1"/>
</dbReference>
<comment type="similarity">
    <text evidence="3">Belongs to the krueppel C2H2-type zinc-finger protein family.</text>
</comment>
<feature type="domain" description="C2H2-type" evidence="14">
    <location>
        <begin position="507"/>
        <end position="534"/>
    </location>
</feature>
<evidence type="ECO:0000256" key="6">
    <source>
        <dbReference type="ARBA" id="ARBA00022771"/>
    </source>
</evidence>
<evidence type="ECO:0000256" key="1">
    <source>
        <dbReference type="ARBA" id="ARBA00003767"/>
    </source>
</evidence>
<keyword evidence="7" id="KW-0862">Zinc</keyword>
<dbReference type="InterPro" id="IPR013087">
    <property type="entry name" value="Znf_C2H2_type"/>
</dbReference>
<sequence length="727" mass="82891">MHHSILQGNSTLQLDRCTTCCKLYHCPLCLTFKPAKLNRLKSHVDVHLKHALTFKDSWICRCLLNCRTDAHYHCPQCDKTIIRKDDMSKHLPSCLGPSYHSTPSTRTSTSAESTTLAEPSTPVESFDSHPKILINILKSEELHFCTPLSSSMMQTGVCLRQDTETTVPELTEQHRIRQKEELSCLESVHMAETECAAPGLNKLEPECVTAHSGFSDVHHTHTSLIKTEAGLVFPHTGDIKTESLDGIELGYVTHLHPDRIKTETDRGYLKAEHISDFQDINCGNLKSDEINCESSKSVVSDLMSTVNGAGVDHKDQTEPWQYAGEPKTNCKNEEIHDMPTQCGDLKHHCDINTKNSLTRIVKKSINGSKPYKCTQCEKCISKHLDLNIHRREKPSSCPQCGICFSTINHLNIHQRIHTDEKPHKCIQCGKSFFQISHLNNHQRIHTGEKPYKCIQCGKCFNTKSILNRHLIIHTGEKPYKCIQCGKCFNTVSILNYHKIIHTGEKPHKCTQCGKCFNRVSILNYHQRIHTGEKPYKCTQCEKCFYSMSNLNQHRRRHRGEKPNQCPQCGKCFDTLSSLKCHQRSHTGEKPYKCSQCEKCFSTLSYLNIHQRIHTGEKPYQCTECGKCFQRLSYLNHHQRIHTGEKPHKCIQCGKSFSQKSNLNSHKRIHACEKPYKCIKCGKCFPTISNLNQHQRSHGGEKPYKCTQCGKSFSQKSNLNSHQRIHCG</sequence>
<comment type="subcellular location">
    <subcellularLocation>
        <location evidence="2">Nucleus</location>
    </subcellularLocation>
</comment>
<feature type="domain" description="C2H2-type" evidence="14">
    <location>
        <begin position="703"/>
        <end position="727"/>
    </location>
</feature>
<keyword evidence="5" id="KW-0677">Repeat</keyword>
<dbReference type="GO" id="GO:0001228">
    <property type="term" value="F:DNA-binding transcription activator activity, RNA polymerase II-specific"/>
    <property type="evidence" value="ECO:0007669"/>
    <property type="project" value="TreeGrafter"/>
</dbReference>
<evidence type="ECO:0000313" key="15">
    <source>
        <dbReference type="EMBL" id="KAJ8349408.1"/>
    </source>
</evidence>
<keyword evidence="11" id="KW-0539">Nucleus</keyword>
<feature type="domain" description="C2H2-type" evidence="14">
    <location>
        <begin position="371"/>
        <end position="398"/>
    </location>
</feature>
<comment type="function">
    <text evidence="1">May be involved in transcriptional regulation.</text>
</comment>
<dbReference type="FunFam" id="3.30.160.60:FF:000690">
    <property type="entry name" value="Zinc finger protein 354C"/>
    <property type="match status" value="1"/>
</dbReference>
<feature type="region of interest" description="Disordered" evidence="13">
    <location>
        <begin position="98"/>
        <end position="124"/>
    </location>
</feature>
<evidence type="ECO:0000256" key="12">
    <source>
        <dbReference type="PROSITE-ProRule" id="PRU00042"/>
    </source>
</evidence>
<evidence type="ECO:0000256" key="10">
    <source>
        <dbReference type="ARBA" id="ARBA00023163"/>
    </source>
</evidence>
<organism evidence="15 16">
    <name type="scientific">Synaphobranchus kaupii</name>
    <name type="common">Kaup's arrowtooth eel</name>
    <dbReference type="NCBI Taxonomy" id="118154"/>
    <lineage>
        <taxon>Eukaryota</taxon>
        <taxon>Metazoa</taxon>
        <taxon>Chordata</taxon>
        <taxon>Craniata</taxon>
        <taxon>Vertebrata</taxon>
        <taxon>Euteleostomi</taxon>
        <taxon>Actinopterygii</taxon>
        <taxon>Neopterygii</taxon>
        <taxon>Teleostei</taxon>
        <taxon>Anguilliformes</taxon>
        <taxon>Synaphobranchidae</taxon>
        <taxon>Synaphobranchus</taxon>
    </lineage>
</organism>
<feature type="domain" description="C2H2-type" evidence="14">
    <location>
        <begin position="619"/>
        <end position="646"/>
    </location>
</feature>
<feature type="domain" description="C2H2-type" evidence="14">
    <location>
        <begin position="591"/>
        <end position="618"/>
    </location>
</feature>
<comment type="caution">
    <text evidence="15">The sequence shown here is derived from an EMBL/GenBank/DDBJ whole genome shotgun (WGS) entry which is preliminary data.</text>
</comment>
<feature type="compositionally biased region" description="Low complexity" evidence="13">
    <location>
        <begin position="101"/>
        <end position="121"/>
    </location>
</feature>
<dbReference type="Pfam" id="PF16622">
    <property type="entry name" value="zf-C2H2_11"/>
    <property type="match status" value="1"/>
</dbReference>
<dbReference type="FunFam" id="3.30.160.60:FF:000902">
    <property type="entry name" value="Zinc finger protein 445"/>
    <property type="match status" value="1"/>
</dbReference>
<feature type="domain" description="C2H2-type" evidence="14">
    <location>
        <begin position="563"/>
        <end position="590"/>
    </location>
</feature>
<feature type="domain" description="C2H2-type" evidence="14">
    <location>
        <begin position="395"/>
        <end position="422"/>
    </location>
</feature>
<feature type="domain" description="C2H2-type" evidence="14">
    <location>
        <begin position="535"/>
        <end position="562"/>
    </location>
</feature>
<keyword evidence="10" id="KW-0804">Transcription</keyword>
<evidence type="ECO:0000256" key="7">
    <source>
        <dbReference type="ARBA" id="ARBA00022833"/>
    </source>
</evidence>
<feature type="domain" description="C2H2-type" evidence="14">
    <location>
        <begin position="675"/>
        <end position="702"/>
    </location>
</feature>
<name>A0A9Q1F1T7_SYNKA</name>
<dbReference type="Pfam" id="PF00096">
    <property type="entry name" value="zf-C2H2"/>
    <property type="match status" value="9"/>
</dbReference>
<dbReference type="InterPro" id="IPR036236">
    <property type="entry name" value="Znf_C2H2_sf"/>
</dbReference>
<evidence type="ECO:0000313" key="16">
    <source>
        <dbReference type="Proteomes" id="UP001152622"/>
    </source>
</evidence>
<evidence type="ECO:0000256" key="9">
    <source>
        <dbReference type="ARBA" id="ARBA00023125"/>
    </source>
</evidence>
<feature type="domain" description="C2H2-type" evidence="14">
    <location>
        <begin position="423"/>
        <end position="450"/>
    </location>
</feature>
<dbReference type="GO" id="GO:0000978">
    <property type="term" value="F:RNA polymerase II cis-regulatory region sequence-specific DNA binding"/>
    <property type="evidence" value="ECO:0007669"/>
    <property type="project" value="TreeGrafter"/>
</dbReference>
<evidence type="ECO:0000256" key="13">
    <source>
        <dbReference type="SAM" id="MobiDB-lite"/>
    </source>
</evidence>
<gene>
    <name evidence="15" type="ORF">SKAU_G00245380</name>
</gene>
<feature type="domain" description="C2H2-type" evidence="14">
    <location>
        <begin position="451"/>
        <end position="478"/>
    </location>
</feature>
<dbReference type="FunFam" id="3.30.160.60:FF:000100">
    <property type="entry name" value="Zinc finger 45-like"/>
    <property type="match status" value="2"/>
</dbReference>
<dbReference type="Gene3D" id="3.30.160.60">
    <property type="entry name" value="Classic Zinc Finger"/>
    <property type="match status" value="12"/>
</dbReference>
<dbReference type="FunFam" id="3.30.160.60:FF:002063">
    <property type="entry name" value="RB associated KRAB zinc finger"/>
    <property type="match status" value="1"/>
</dbReference>
<evidence type="ECO:0000256" key="5">
    <source>
        <dbReference type="ARBA" id="ARBA00022737"/>
    </source>
</evidence>
<evidence type="ECO:0000256" key="8">
    <source>
        <dbReference type="ARBA" id="ARBA00023015"/>
    </source>
</evidence>
<evidence type="ECO:0000256" key="3">
    <source>
        <dbReference type="ARBA" id="ARBA00006991"/>
    </source>
</evidence>
<keyword evidence="4" id="KW-0479">Metal-binding</keyword>
<keyword evidence="16" id="KW-1185">Reference proteome</keyword>
<reference evidence="15" key="1">
    <citation type="journal article" date="2023" name="Science">
        <title>Genome structures resolve the early diversification of teleost fishes.</title>
        <authorList>
            <person name="Parey E."/>
            <person name="Louis A."/>
            <person name="Montfort J."/>
            <person name="Bouchez O."/>
            <person name="Roques C."/>
            <person name="Iampietro C."/>
            <person name="Lluch J."/>
            <person name="Castinel A."/>
            <person name="Donnadieu C."/>
            <person name="Desvignes T."/>
            <person name="Floi Bucao C."/>
            <person name="Jouanno E."/>
            <person name="Wen M."/>
            <person name="Mejri S."/>
            <person name="Dirks R."/>
            <person name="Jansen H."/>
            <person name="Henkel C."/>
            <person name="Chen W.J."/>
            <person name="Zahm M."/>
            <person name="Cabau C."/>
            <person name="Klopp C."/>
            <person name="Thompson A.W."/>
            <person name="Robinson-Rechavi M."/>
            <person name="Braasch I."/>
            <person name="Lecointre G."/>
            <person name="Bobe J."/>
            <person name="Postlethwait J.H."/>
            <person name="Berthelot C."/>
            <person name="Roest Crollius H."/>
            <person name="Guiguen Y."/>
        </authorList>
    </citation>
    <scope>NUCLEOTIDE SEQUENCE</scope>
    <source>
        <strain evidence="15">WJC10195</strain>
    </source>
</reference>
<dbReference type="GO" id="GO:0005634">
    <property type="term" value="C:nucleus"/>
    <property type="evidence" value="ECO:0007669"/>
    <property type="project" value="UniProtKB-SubCell"/>
</dbReference>
<dbReference type="AlphaFoldDB" id="A0A9Q1F1T7"/>
<dbReference type="PANTHER" id="PTHR24393:SF143">
    <property type="entry name" value="ENDOTHELIAL ZINC FINGER PROTEIN INDUCED BY TUMOR NECROSIS FACTOR ALPHA"/>
    <property type="match status" value="1"/>
</dbReference>
<dbReference type="PROSITE" id="PS00028">
    <property type="entry name" value="ZINC_FINGER_C2H2_1"/>
    <property type="match status" value="12"/>
</dbReference>
<dbReference type="FunFam" id="3.30.160.60:FF:000218">
    <property type="entry name" value="Zinc finger protein 10"/>
    <property type="match status" value="1"/>
</dbReference>
<evidence type="ECO:0000256" key="11">
    <source>
        <dbReference type="ARBA" id="ARBA00023242"/>
    </source>
</evidence>
<evidence type="ECO:0000256" key="2">
    <source>
        <dbReference type="ARBA" id="ARBA00004123"/>
    </source>
</evidence>
<dbReference type="EMBL" id="JAINUF010000009">
    <property type="protein sequence ID" value="KAJ8349408.1"/>
    <property type="molecule type" value="Genomic_DNA"/>
</dbReference>
<keyword evidence="6 12" id="KW-0863">Zinc-finger</keyword>